<dbReference type="InterPro" id="IPR011110">
    <property type="entry name" value="Reg_prop"/>
</dbReference>
<dbReference type="InterPro" id="IPR015943">
    <property type="entry name" value="WD40/YVTN_repeat-like_dom_sf"/>
</dbReference>
<keyword evidence="2" id="KW-0732">Signal</keyword>
<dbReference type="PANTHER" id="PTHR34220:SF7">
    <property type="entry name" value="SENSOR HISTIDINE KINASE YPDA"/>
    <property type="match status" value="1"/>
</dbReference>
<dbReference type="Gene3D" id="3.30.565.10">
    <property type="entry name" value="Histidine kinase-like ATPase, C-terminal domain"/>
    <property type="match status" value="1"/>
</dbReference>
<dbReference type="GO" id="GO:0016020">
    <property type="term" value="C:membrane"/>
    <property type="evidence" value="ECO:0007669"/>
    <property type="project" value="InterPro"/>
</dbReference>
<dbReference type="GO" id="GO:0000155">
    <property type="term" value="F:phosphorelay sensor kinase activity"/>
    <property type="evidence" value="ECO:0007669"/>
    <property type="project" value="InterPro"/>
</dbReference>
<feature type="signal peptide" evidence="2">
    <location>
        <begin position="1"/>
        <end position="19"/>
    </location>
</feature>
<dbReference type="InterPro" id="IPR011123">
    <property type="entry name" value="Y_Y_Y"/>
</dbReference>
<proteinExistence type="predicted"/>
<feature type="domain" description="Two component regulator three Y" evidence="4">
    <location>
        <begin position="691"/>
        <end position="753"/>
    </location>
</feature>
<evidence type="ECO:0000259" key="3">
    <source>
        <dbReference type="Pfam" id="PF06580"/>
    </source>
</evidence>
<dbReference type="SUPFAM" id="SSF55874">
    <property type="entry name" value="ATPase domain of HSP90 chaperone/DNA topoisomerase II/histidine kinase"/>
    <property type="match status" value="1"/>
</dbReference>
<reference evidence="5 6" key="1">
    <citation type="submission" date="2020-02" db="EMBL/GenBank/DDBJ databases">
        <title>Draft genome sequence of two Spirosoma agri KCTC 52727 and Spirosoma terrae KCTC 52035.</title>
        <authorList>
            <person name="Rojas J."/>
            <person name="Ambika Manirajan B."/>
            <person name="Suarez C."/>
            <person name="Ratering S."/>
            <person name="Schnell S."/>
        </authorList>
    </citation>
    <scope>NUCLEOTIDE SEQUENCE [LARGE SCALE GENOMIC DNA]</scope>
    <source>
        <strain evidence="5 6">KCTC 52035</strain>
    </source>
</reference>
<dbReference type="PANTHER" id="PTHR34220">
    <property type="entry name" value="SENSOR HISTIDINE KINASE YPDA"/>
    <property type="match status" value="1"/>
</dbReference>
<dbReference type="InterPro" id="IPR050640">
    <property type="entry name" value="Bact_2-comp_sensor_kinase"/>
</dbReference>
<feature type="domain" description="Signal transduction histidine kinase internal region" evidence="3">
    <location>
        <begin position="799"/>
        <end position="879"/>
    </location>
</feature>
<evidence type="ECO:0000256" key="1">
    <source>
        <dbReference type="SAM" id="Coils"/>
    </source>
</evidence>
<keyword evidence="1" id="KW-0175">Coiled coil</keyword>
<evidence type="ECO:0000313" key="5">
    <source>
        <dbReference type="EMBL" id="NDU99116.1"/>
    </source>
</evidence>
<evidence type="ECO:0008006" key="7">
    <source>
        <dbReference type="Google" id="ProtNLM"/>
    </source>
</evidence>
<dbReference type="Proteomes" id="UP000474175">
    <property type="component" value="Unassembled WGS sequence"/>
</dbReference>
<comment type="caution">
    <text evidence="5">The sequence shown here is derived from an EMBL/GenBank/DDBJ whole genome shotgun (WGS) entry which is preliminary data.</text>
</comment>
<sequence length="1006" mass="113845">MMLLRYLVILCLASNVVLGQTPDLTFQKLSTKDGLPSNFVSGITTDSKGYLWIATRLGLCRYDGYTFRKMPETLPGAVSSICTLPNGTLAANWSRSGLFIIDSEGQIKTTVDSVQFKDADPVNDHFENLFADSQGNLWSSSLGLVRRHDLTHRKRYHYPISGTNHTSEANHFFEDKQHRLWIYNEVGLYQFDKQRNRFRCVIGPGALNKPLRLPIPFSAITEDNTGCLWLGTQNSGLIRYDPRQEAIQRYPVAGTIQSMAFIVGPSGTSNLWLGCDNGLTIFHPITKSVITSNELTKQGIRISQIHSDPHKNLVWLGTNEGLLQFRSGATAIQTVLLPDSIVKLPVTIKSIVSSTPDTYWLGLSHTGVLQWNRKTNYFRLFPFPNESVSATLSWINSKLWAATDRGLFRLENDRFHRVNLQTRFSSNSFQKVIIDKHNRLWVLHRSEGLQVFDAKTLRPLTLWNEQKALSLWQTNSYHDLTESADGKIWIAAWYPKSFGMIWYNESERRLQEMADFNVHTFFVGDYFNQVSTGKNGKLLFSGGGGVNITNAKGIIDTAQSVYARSESSLASDFCVGIAEDNEGELWIGTGEGLHAYKTQTKQIRRFTEVDGLLADDVTNGFLMTDNDLILIGQQNGINLVSVAQLRQPAPLPQLTISSVQVNGQYRQLDASKPIALAKHENDLRFTFTTLNFSPNSATHFRYKLTGHENWFNLNTTNEVNLTNLKSGDYTLTIQNGDVTNRWNPRQVTIHFSIAPAWYETGWFRSLLVLALLSTLYGFYRLRIGQERRRSELTRQRAEAETRALRAQMNPHFIFNCMNTIDAYILTNRPDDASIFLQKFSRLVRQVLENSRETLIPIEREIETLALYIELEEERADHRFGHRITVDPDTANKLIPPLILQPFVENAILHGLRHKMDGPGHLSITIEQHNNRLICIIEDNGIGRTKAEFLKTDVAGRRFQSLGSTVTSERIDSLQAMFGSEASYLITDQNPIAKTGTIVTLNLPLLS</sequence>
<dbReference type="Gene3D" id="2.60.40.10">
    <property type="entry name" value="Immunoglobulins"/>
    <property type="match status" value="1"/>
</dbReference>
<keyword evidence="6" id="KW-1185">Reference proteome</keyword>
<dbReference type="InterPro" id="IPR036890">
    <property type="entry name" value="HATPase_C_sf"/>
</dbReference>
<dbReference type="EMBL" id="JAAFZH010000024">
    <property type="protein sequence ID" value="NDU99116.1"/>
    <property type="molecule type" value="Genomic_DNA"/>
</dbReference>
<evidence type="ECO:0000256" key="2">
    <source>
        <dbReference type="SAM" id="SignalP"/>
    </source>
</evidence>
<dbReference type="Pfam" id="PF06580">
    <property type="entry name" value="His_kinase"/>
    <property type="match status" value="1"/>
</dbReference>
<dbReference type="Pfam" id="PF07494">
    <property type="entry name" value="Reg_prop"/>
    <property type="match status" value="2"/>
</dbReference>
<accession>A0A6L9LEW8</accession>
<feature type="chain" id="PRO_5027055673" description="Signal transduction histidine kinase internal region domain-containing protein" evidence="2">
    <location>
        <begin position="20"/>
        <end position="1006"/>
    </location>
</feature>
<evidence type="ECO:0000259" key="4">
    <source>
        <dbReference type="Pfam" id="PF07495"/>
    </source>
</evidence>
<gene>
    <name evidence="5" type="ORF">GK108_29835</name>
</gene>
<dbReference type="AlphaFoldDB" id="A0A6L9LEW8"/>
<dbReference type="Gene3D" id="2.130.10.10">
    <property type="entry name" value="YVTN repeat-like/Quinoprotein amine dehydrogenase"/>
    <property type="match status" value="2"/>
</dbReference>
<dbReference type="InterPro" id="IPR013783">
    <property type="entry name" value="Ig-like_fold"/>
</dbReference>
<dbReference type="SUPFAM" id="SSF63829">
    <property type="entry name" value="Calcium-dependent phosphotriesterase"/>
    <property type="match status" value="2"/>
</dbReference>
<name>A0A6L9LEW8_9BACT</name>
<evidence type="ECO:0000313" key="6">
    <source>
        <dbReference type="Proteomes" id="UP000474175"/>
    </source>
</evidence>
<dbReference type="InterPro" id="IPR010559">
    <property type="entry name" value="Sig_transdc_His_kin_internal"/>
</dbReference>
<feature type="coiled-coil region" evidence="1">
    <location>
        <begin position="782"/>
        <end position="809"/>
    </location>
</feature>
<organism evidence="5 6">
    <name type="scientific">Spirosoma terrae</name>
    <dbReference type="NCBI Taxonomy" id="1968276"/>
    <lineage>
        <taxon>Bacteria</taxon>
        <taxon>Pseudomonadati</taxon>
        <taxon>Bacteroidota</taxon>
        <taxon>Cytophagia</taxon>
        <taxon>Cytophagales</taxon>
        <taxon>Cytophagaceae</taxon>
        <taxon>Spirosoma</taxon>
    </lineage>
</organism>
<dbReference type="Pfam" id="PF07495">
    <property type="entry name" value="Y_Y_Y"/>
    <property type="match status" value="1"/>
</dbReference>
<protein>
    <recommendedName>
        <fullName evidence="7">Signal transduction histidine kinase internal region domain-containing protein</fullName>
    </recommendedName>
</protein>